<dbReference type="Pfam" id="PF18083">
    <property type="entry name" value="PutA_N"/>
    <property type="match status" value="1"/>
</dbReference>
<feature type="domain" description="Proline dehydrogenase" evidence="12">
    <location>
        <begin position="128"/>
        <end position="432"/>
    </location>
</feature>
<evidence type="ECO:0000256" key="1">
    <source>
        <dbReference type="ARBA" id="ARBA00004786"/>
    </source>
</evidence>
<dbReference type="InterPro" id="IPR016163">
    <property type="entry name" value="Ald_DH_C"/>
</dbReference>
<dbReference type="PIRSF" id="PIRSF000197">
    <property type="entry name" value="Bifunct_PutA"/>
    <property type="match status" value="1"/>
</dbReference>
<evidence type="ECO:0000256" key="9">
    <source>
        <dbReference type="PROSITE-ProRule" id="PRU10007"/>
    </source>
</evidence>
<dbReference type="HOGENOM" id="CLU_005682_2_0_7"/>
<protein>
    <recommendedName>
        <fullName evidence="5">L-glutamate gamma-semialdehyde dehydrogenase</fullName>
        <ecNumber evidence="2">1.2.1.88</ecNumber>
    </recommendedName>
    <alternativeName>
        <fullName evidence="5">L-glutamate gamma-semialdehyde dehydrogenase</fullName>
    </alternativeName>
</protein>
<comment type="pathway">
    <text evidence="1">Amino-acid degradation; L-proline degradation into L-glutamate; L-glutamate from L-proline: step 2/2.</text>
</comment>
<dbReference type="Gene3D" id="3.40.309.10">
    <property type="entry name" value="Aldehyde Dehydrogenase, Chain A, domain 2"/>
    <property type="match status" value="1"/>
</dbReference>
<proteinExistence type="inferred from homology"/>
<dbReference type="InterPro" id="IPR005932">
    <property type="entry name" value="RocA"/>
</dbReference>
<dbReference type="CDD" id="cd07124">
    <property type="entry name" value="ALDH_PutA-P5CDH-RocA"/>
    <property type="match status" value="1"/>
</dbReference>
<dbReference type="SUPFAM" id="SSF53720">
    <property type="entry name" value="ALDH-like"/>
    <property type="match status" value="1"/>
</dbReference>
<feature type="domain" description="Aldehyde dehydrogenase" evidence="11">
    <location>
        <begin position="506"/>
        <end position="965"/>
    </location>
</feature>
<evidence type="ECO:0000256" key="6">
    <source>
        <dbReference type="ARBA" id="ARBA00048142"/>
    </source>
</evidence>
<keyword evidence="3 10" id="KW-0560">Oxidoreductase</keyword>
<dbReference type="SUPFAM" id="SSF51730">
    <property type="entry name" value="FAD-linked oxidoreductase"/>
    <property type="match status" value="1"/>
</dbReference>
<evidence type="ECO:0000256" key="8">
    <source>
        <dbReference type="PIRSR" id="PIRSR000197-1"/>
    </source>
</evidence>
<dbReference type="InterPro" id="IPR015590">
    <property type="entry name" value="Aldehyde_DH_dom"/>
</dbReference>
<reference evidence="15" key="1">
    <citation type="submission" date="2012-06" db="EMBL/GenBank/DDBJ databases">
        <title>Complete sequence of chromosome of Desulfomonile tiedjei DSM 6799.</title>
        <authorList>
            <person name="Lucas S."/>
            <person name="Copeland A."/>
            <person name="Lapidus A."/>
            <person name="Glavina del Rio T."/>
            <person name="Dalin E."/>
            <person name="Tice H."/>
            <person name="Bruce D."/>
            <person name="Goodwin L."/>
            <person name="Pitluck S."/>
            <person name="Peters L."/>
            <person name="Ovchinnikova G."/>
            <person name="Zeytun A."/>
            <person name="Lu M."/>
            <person name="Kyrpides N."/>
            <person name="Mavromatis K."/>
            <person name="Ivanova N."/>
            <person name="Brettin T."/>
            <person name="Detter J.C."/>
            <person name="Han C."/>
            <person name="Larimer F."/>
            <person name="Land M."/>
            <person name="Hauser L."/>
            <person name="Markowitz V."/>
            <person name="Cheng J.-F."/>
            <person name="Hugenholtz P."/>
            <person name="Woyke T."/>
            <person name="Wu D."/>
            <person name="Spring S."/>
            <person name="Schroeder M."/>
            <person name="Brambilla E."/>
            <person name="Klenk H.-P."/>
            <person name="Eisen J.A."/>
        </authorList>
    </citation>
    <scope>NUCLEOTIDE SEQUENCE [LARGE SCALE GENOMIC DNA]</scope>
    <source>
        <strain evidence="15">ATCC 49306 / DSM 6799 / DCB-1</strain>
    </source>
</reference>
<dbReference type="InterPro" id="IPR029041">
    <property type="entry name" value="FAD-linked_oxidoreductase-like"/>
</dbReference>
<dbReference type="GO" id="GO:0010133">
    <property type="term" value="P:L-proline catabolic process to L-glutamate"/>
    <property type="evidence" value="ECO:0007669"/>
    <property type="project" value="InterPro"/>
</dbReference>
<evidence type="ECO:0000313" key="15">
    <source>
        <dbReference type="Proteomes" id="UP000006055"/>
    </source>
</evidence>
<sequence length="979" mass="109203">MSFSEHVEQLALEKAKIMYSFMGDEVPTLFNRKKWKGKIIGWAIQDQDFRARLLRFVDVLPTLKTDSAVYKLFQEYFSDVDAIPPELRIAVDRLSRRTDLDRVVPTILKRALDSLAAQFIAGRTVADALSTLHAFRTQGLAASLDIVGEEVLSDDEAGHYVNRYLEVMNVLGPAARSWQDMPLLDADDRGPIPRLDVSLKVTSFYSQLDPVDWDGSILSTSKNLAPIFRAAQEQGVSVTIDMEQYYLKDVTIEIFKALLLDHPDFEYPGIVLQTYLPETAADFTHLAEWARKHDRRFGVRLVKGAYWDYETVVNPRKGWPIPVFLEKEKTDLHYEQLTKVVLDNIDIIRPAFASHNVRSLSYAMAVAEDAGLPKNALEFQMIYGMAEPVRKAVQKMGYRVRAYIPTGELIPGMAFLIRRLLENTFSESFLKRSFFDNTGIELVHSPQLDESFVQPPASVGFMNEPVTDFSRAQNRSAMYDALATVEENLGNNYPLIIQDREIFTDETTLSINPARPEQLVGRVSRANRDQAREAVDSAREAFVAWKKTSPQERADYLFRAAAEMRKRRFKLAALEILEVGKTWKDADGDIAEAIDYLEYYGREMIRLGQATMPGAYPGEENLYFYEPLGVGLVISPWNFPIAIPTGMVSAALVTGNTVIFKPSGLSSVCGWHLAEIFKTVGLPPGVLQFVPGPGSETGEYLVSHPEVDFVSFTGSREVGLHIVSVAGKTEPHQKGVKRVIAETGGKNAIIVDETADLDEAVRGVLDSALEYQGQKCSACSRVIVVDSVYEDFALRLQRSMNSLRIGPTDKPWNFFGPVVDQISAQKIQKYIETGIKEGNALLAKPGPENGFFIGPHLFADLPLHSSLVREEIFGPVLVLLRAPTLESALCMANDSRYALTGGVFSRSPQNIQKVIADFDVGNLYVNRKITGALVGRQPFGGFRMSGIGYKAGGPNYLIQFMHDRSVSENTLRKGFAPSL</sequence>
<dbReference type="PROSITE" id="PS00687">
    <property type="entry name" value="ALDEHYDE_DEHYDR_GLU"/>
    <property type="match status" value="1"/>
</dbReference>
<dbReference type="GO" id="GO:0009898">
    <property type="term" value="C:cytoplasmic side of plasma membrane"/>
    <property type="evidence" value="ECO:0007669"/>
    <property type="project" value="TreeGrafter"/>
</dbReference>
<dbReference type="InterPro" id="IPR016162">
    <property type="entry name" value="Ald_DH_N"/>
</dbReference>
<keyword evidence="4" id="KW-0520">NAD</keyword>
<comment type="similarity">
    <text evidence="7">Belongs to the aldehyde dehydrogenase family. RocA subfamily.</text>
</comment>
<dbReference type="PATRIC" id="fig|706587.4.peg.1496"/>
<dbReference type="GO" id="GO:0003700">
    <property type="term" value="F:DNA-binding transcription factor activity"/>
    <property type="evidence" value="ECO:0007669"/>
    <property type="project" value="InterPro"/>
</dbReference>
<dbReference type="eggNOG" id="COG0506">
    <property type="taxonomic scope" value="Bacteria"/>
</dbReference>
<dbReference type="PROSITE" id="PS00070">
    <property type="entry name" value="ALDEHYDE_DEHYDR_CYS"/>
    <property type="match status" value="1"/>
</dbReference>
<evidence type="ECO:0000256" key="5">
    <source>
        <dbReference type="ARBA" id="ARBA00032259"/>
    </source>
</evidence>
<dbReference type="EMBL" id="CP003360">
    <property type="protein sequence ID" value="AFM24016.1"/>
    <property type="molecule type" value="Genomic_DNA"/>
</dbReference>
<dbReference type="InterPro" id="IPR050485">
    <property type="entry name" value="Proline_metab_enzyme"/>
</dbReference>
<dbReference type="GO" id="GO:0003842">
    <property type="term" value="F:L-glutamate gamma-semialdehyde dehydrogenase activity"/>
    <property type="evidence" value="ECO:0007669"/>
    <property type="project" value="UniProtKB-EC"/>
</dbReference>
<organism evidence="14 15">
    <name type="scientific">Desulfomonile tiedjei (strain ATCC 49306 / DSM 6799 / DCB-1)</name>
    <dbReference type="NCBI Taxonomy" id="706587"/>
    <lineage>
        <taxon>Bacteria</taxon>
        <taxon>Pseudomonadati</taxon>
        <taxon>Thermodesulfobacteriota</taxon>
        <taxon>Desulfomonilia</taxon>
        <taxon>Desulfomonilales</taxon>
        <taxon>Desulfomonilaceae</taxon>
        <taxon>Desulfomonile</taxon>
    </lineage>
</organism>
<dbReference type="AlphaFoldDB" id="I4C375"/>
<evidence type="ECO:0000313" key="14">
    <source>
        <dbReference type="EMBL" id="AFM24016.1"/>
    </source>
</evidence>
<dbReference type="Gene3D" id="3.20.20.220">
    <property type="match status" value="1"/>
</dbReference>
<evidence type="ECO:0000256" key="7">
    <source>
        <dbReference type="ARBA" id="ARBA00061617"/>
    </source>
</evidence>
<dbReference type="InterPro" id="IPR029510">
    <property type="entry name" value="Ald_DH_CS_GLU"/>
</dbReference>
<accession>I4C375</accession>
<keyword evidence="15" id="KW-1185">Reference proteome</keyword>
<dbReference type="InterPro" id="IPR002872">
    <property type="entry name" value="Proline_DH_dom"/>
</dbReference>
<feature type="active site" evidence="8">
    <location>
        <position position="776"/>
    </location>
</feature>
<name>I4C375_DESTA</name>
<comment type="catalytic activity">
    <reaction evidence="6">
        <text>L-glutamate 5-semialdehyde + NAD(+) + H2O = L-glutamate + NADH + 2 H(+)</text>
        <dbReference type="Rhea" id="RHEA:30235"/>
        <dbReference type="ChEBI" id="CHEBI:15377"/>
        <dbReference type="ChEBI" id="CHEBI:15378"/>
        <dbReference type="ChEBI" id="CHEBI:29985"/>
        <dbReference type="ChEBI" id="CHEBI:57540"/>
        <dbReference type="ChEBI" id="CHEBI:57945"/>
        <dbReference type="ChEBI" id="CHEBI:58066"/>
        <dbReference type="EC" id="1.2.1.88"/>
    </reaction>
</comment>
<dbReference type="PANTHER" id="PTHR42862:SF1">
    <property type="entry name" value="DELTA-1-PYRROLINE-5-CARBOXYLATE DEHYDROGENASE 2, ISOFORM A-RELATED"/>
    <property type="match status" value="1"/>
</dbReference>
<dbReference type="KEGG" id="dti:Desti_1303"/>
<dbReference type="InterPro" id="IPR016160">
    <property type="entry name" value="Ald_DH_CS_CYS"/>
</dbReference>
<dbReference type="InterPro" id="IPR016161">
    <property type="entry name" value="Ald_DH/histidinol_DH"/>
</dbReference>
<dbReference type="eggNOG" id="COG1012">
    <property type="taxonomic scope" value="Bacteria"/>
</dbReference>
<dbReference type="Proteomes" id="UP000006055">
    <property type="component" value="Chromosome"/>
</dbReference>
<feature type="domain" description="Proline utilization A N-terminal" evidence="13">
    <location>
        <begin position="15"/>
        <end position="119"/>
    </location>
</feature>
<evidence type="ECO:0000256" key="3">
    <source>
        <dbReference type="ARBA" id="ARBA00023002"/>
    </source>
</evidence>
<dbReference type="Pfam" id="PF01619">
    <property type="entry name" value="Pro_dh"/>
    <property type="match status" value="1"/>
</dbReference>
<evidence type="ECO:0000256" key="2">
    <source>
        <dbReference type="ARBA" id="ARBA00012884"/>
    </source>
</evidence>
<dbReference type="InterPro" id="IPR025703">
    <property type="entry name" value="Bifunct_PutA"/>
</dbReference>
<dbReference type="EC" id="1.2.1.88" evidence="2"/>
<evidence type="ECO:0000256" key="10">
    <source>
        <dbReference type="RuleBase" id="RU003345"/>
    </source>
</evidence>
<dbReference type="Gene3D" id="3.40.605.10">
    <property type="entry name" value="Aldehyde Dehydrogenase, Chain A, domain 1"/>
    <property type="match status" value="1"/>
</dbReference>
<dbReference type="FunFam" id="3.40.309.10:FF:000005">
    <property type="entry name" value="1-pyrroline-5-carboxylate dehydrogenase 1"/>
    <property type="match status" value="1"/>
</dbReference>
<evidence type="ECO:0000256" key="4">
    <source>
        <dbReference type="ARBA" id="ARBA00023027"/>
    </source>
</evidence>
<evidence type="ECO:0000259" key="13">
    <source>
        <dbReference type="Pfam" id="PF18083"/>
    </source>
</evidence>
<gene>
    <name evidence="14" type="ordered locus">Desti_1303</name>
</gene>
<dbReference type="GO" id="GO:0004657">
    <property type="term" value="F:proline dehydrogenase activity"/>
    <property type="evidence" value="ECO:0007669"/>
    <property type="project" value="InterPro"/>
</dbReference>
<evidence type="ECO:0000259" key="12">
    <source>
        <dbReference type="Pfam" id="PF01619"/>
    </source>
</evidence>
<dbReference type="FunFam" id="3.40.605.10:FF:000045">
    <property type="entry name" value="1-pyrroline-5-carboxylate dehydrogenase 1"/>
    <property type="match status" value="1"/>
</dbReference>
<feature type="active site" evidence="8 9">
    <location>
        <position position="742"/>
    </location>
</feature>
<evidence type="ECO:0000259" key="11">
    <source>
        <dbReference type="Pfam" id="PF00171"/>
    </source>
</evidence>
<dbReference type="InterPro" id="IPR041514">
    <property type="entry name" value="PutA_N"/>
</dbReference>
<dbReference type="PANTHER" id="PTHR42862">
    <property type="entry name" value="DELTA-1-PYRROLINE-5-CARBOXYLATE DEHYDROGENASE 1, ISOFORM A-RELATED"/>
    <property type="match status" value="1"/>
</dbReference>
<dbReference type="Pfam" id="PF00171">
    <property type="entry name" value="Aldedh"/>
    <property type="match status" value="1"/>
</dbReference>
<dbReference type="STRING" id="706587.Desti_1303"/>